<dbReference type="EMBL" id="AP005604">
    <property type="protein sequence ID" value="BAD31575.1"/>
    <property type="molecule type" value="Genomic_DNA"/>
</dbReference>
<evidence type="ECO:0000313" key="1">
    <source>
        <dbReference type="EMBL" id="BAC84832.1"/>
    </source>
</evidence>
<sequence length="147" mass="16142">MGARRQIAPIDGPVALSSIRFLPIGASLLLMQNPLSPTPQRWTVVAPHCTPRLPPRPPPQTPLAVAAAALDHPLLPHLTRRHPSNPIDLLSFPSSMRRITGGSGATTFLYRLLEDMAAAFLNQLWRALWHSSPSSWRLPSHPTRSGF</sequence>
<evidence type="ECO:0000313" key="2">
    <source>
        <dbReference type="EMBL" id="BAD31575.1"/>
    </source>
</evidence>
<organism evidence="1 3">
    <name type="scientific">Oryza sativa subsp. japonica</name>
    <name type="common">Rice</name>
    <dbReference type="NCBI Taxonomy" id="39947"/>
    <lineage>
        <taxon>Eukaryota</taxon>
        <taxon>Viridiplantae</taxon>
        <taxon>Streptophyta</taxon>
        <taxon>Embryophyta</taxon>
        <taxon>Tracheophyta</taxon>
        <taxon>Spermatophyta</taxon>
        <taxon>Magnoliopsida</taxon>
        <taxon>Liliopsida</taxon>
        <taxon>Poales</taxon>
        <taxon>Poaceae</taxon>
        <taxon>BOP clade</taxon>
        <taxon>Oryzoideae</taxon>
        <taxon>Oryzeae</taxon>
        <taxon>Oryzinae</taxon>
        <taxon>Oryza</taxon>
        <taxon>Oryza sativa</taxon>
    </lineage>
</organism>
<evidence type="ECO:0000313" key="3">
    <source>
        <dbReference type="Proteomes" id="UP000000763"/>
    </source>
</evidence>
<dbReference type="EMBL" id="AP006451">
    <property type="protein sequence ID" value="BAC84832.1"/>
    <property type="molecule type" value="Genomic_DNA"/>
</dbReference>
<reference evidence="1" key="2">
    <citation type="submission" date="2003-05" db="EMBL/GenBank/DDBJ databases">
        <title>Oryza sativa nipponbare(GA3) genomic DNA, chromosome 7, BAC clone:B1249D05.</title>
        <authorList>
            <person name="Sasaki T."/>
            <person name="Matsumoto T."/>
            <person name="Katayose Y."/>
        </authorList>
    </citation>
    <scope>NUCLEOTIDE SEQUENCE</scope>
</reference>
<gene>
    <name evidence="1" type="ORF">B1249D05.25</name>
    <name evidence="2" type="ORF">OJ1212_C12.46</name>
</gene>
<dbReference type="AlphaFoldDB" id="Q6YSG8"/>
<dbReference type="Proteomes" id="UP000000763">
    <property type="component" value="Chromosome 7"/>
</dbReference>
<protein>
    <submittedName>
        <fullName evidence="1">Uncharacterized protein</fullName>
    </submittedName>
</protein>
<name>Q6YSG8_ORYSJ</name>
<reference evidence="2" key="1">
    <citation type="submission" date="2002-08" db="EMBL/GenBank/DDBJ databases">
        <title>Oryza sativa nipponbare(GA3) genomic DNA, chromosome 7, BAC clone:OJ1212_C12.</title>
        <authorList>
            <person name="Sasaki T."/>
            <person name="Matsumoto T."/>
            <person name="Katayose Y."/>
        </authorList>
    </citation>
    <scope>NUCLEOTIDE SEQUENCE</scope>
</reference>
<proteinExistence type="predicted"/>
<accession>Q6YSG8</accession>
<reference evidence="3" key="3">
    <citation type="journal article" date="2005" name="Nature">
        <title>The map-based sequence of the rice genome.</title>
        <authorList>
            <consortium name="International rice genome sequencing project (IRGSP)"/>
            <person name="Matsumoto T."/>
            <person name="Wu J."/>
            <person name="Kanamori H."/>
            <person name="Katayose Y."/>
            <person name="Fujisawa M."/>
            <person name="Namiki N."/>
            <person name="Mizuno H."/>
            <person name="Yamamoto K."/>
            <person name="Antonio B.A."/>
            <person name="Baba T."/>
            <person name="Sakata K."/>
            <person name="Nagamura Y."/>
            <person name="Aoki H."/>
            <person name="Arikawa K."/>
            <person name="Arita K."/>
            <person name="Bito T."/>
            <person name="Chiden Y."/>
            <person name="Fujitsuka N."/>
            <person name="Fukunaka R."/>
            <person name="Hamada M."/>
            <person name="Harada C."/>
            <person name="Hayashi A."/>
            <person name="Hijishita S."/>
            <person name="Honda M."/>
            <person name="Hosokawa S."/>
            <person name="Ichikawa Y."/>
            <person name="Idonuma A."/>
            <person name="Iijima M."/>
            <person name="Ikeda M."/>
            <person name="Ikeno M."/>
            <person name="Ito K."/>
            <person name="Ito S."/>
            <person name="Ito T."/>
            <person name="Ito Y."/>
            <person name="Ito Y."/>
            <person name="Iwabuchi A."/>
            <person name="Kamiya K."/>
            <person name="Karasawa W."/>
            <person name="Kurita K."/>
            <person name="Katagiri S."/>
            <person name="Kikuta A."/>
            <person name="Kobayashi H."/>
            <person name="Kobayashi N."/>
            <person name="Machita K."/>
            <person name="Maehara T."/>
            <person name="Masukawa M."/>
            <person name="Mizubayashi T."/>
            <person name="Mukai Y."/>
            <person name="Nagasaki H."/>
            <person name="Nagata Y."/>
            <person name="Naito S."/>
            <person name="Nakashima M."/>
            <person name="Nakama Y."/>
            <person name="Nakamichi Y."/>
            <person name="Nakamura M."/>
            <person name="Meguro A."/>
            <person name="Negishi M."/>
            <person name="Ohta I."/>
            <person name="Ohta T."/>
            <person name="Okamoto M."/>
            <person name="Ono N."/>
            <person name="Saji S."/>
            <person name="Sakaguchi M."/>
            <person name="Sakai K."/>
            <person name="Shibata M."/>
            <person name="Shimokawa T."/>
            <person name="Song J."/>
            <person name="Takazaki Y."/>
            <person name="Terasawa K."/>
            <person name="Tsugane M."/>
            <person name="Tsuji K."/>
            <person name="Ueda S."/>
            <person name="Waki K."/>
            <person name="Yamagata H."/>
            <person name="Yamamoto M."/>
            <person name="Yamamoto S."/>
            <person name="Yamane H."/>
            <person name="Yoshiki S."/>
            <person name="Yoshihara R."/>
            <person name="Yukawa K."/>
            <person name="Zhong H."/>
            <person name="Yano M."/>
            <person name="Yuan Q."/>
            <person name="Ouyang S."/>
            <person name="Liu J."/>
            <person name="Jones K.M."/>
            <person name="Gansberger K."/>
            <person name="Moffat K."/>
            <person name="Hill J."/>
            <person name="Bera J."/>
            <person name="Fadrosh D."/>
            <person name="Jin S."/>
            <person name="Johri S."/>
            <person name="Kim M."/>
            <person name="Overton L."/>
            <person name="Reardon M."/>
            <person name="Tsitrin T."/>
            <person name="Vuong H."/>
            <person name="Weaver B."/>
            <person name="Ciecko A."/>
            <person name="Tallon L."/>
            <person name="Jackson J."/>
            <person name="Pai G."/>
            <person name="Aken S.V."/>
            <person name="Utterback T."/>
            <person name="Reidmuller S."/>
            <person name="Feldblyum T."/>
            <person name="Hsiao J."/>
            <person name="Zismann V."/>
            <person name="Iobst S."/>
            <person name="de Vazeille A.R."/>
            <person name="Buell C.R."/>
            <person name="Ying K."/>
            <person name="Li Y."/>
            <person name="Lu T."/>
            <person name="Huang Y."/>
            <person name="Zhao Q."/>
            <person name="Feng Q."/>
            <person name="Zhang L."/>
            <person name="Zhu J."/>
            <person name="Weng Q."/>
            <person name="Mu J."/>
            <person name="Lu Y."/>
            <person name="Fan D."/>
            <person name="Liu Y."/>
            <person name="Guan J."/>
            <person name="Zhang Y."/>
            <person name="Yu S."/>
            <person name="Liu X."/>
            <person name="Zhang Y."/>
            <person name="Hong G."/>
            <person name="Han B."/>
            <person name="Choisne N."/>
            <person name="Demange N."/>
            <person name="Orjeda G."/>
            <person name="Samain S."/>
            <person name="Cattolico L."/>
            <person name="Pelletier E."/>
            <person name="Couloux A."/>
            <person name="Segurens B."/>
            <person name="Wincker P."/>
            <person name="D'Hont A."/>
            <person name="Scarpelli C."/>
            <person name="Weissenbach J."/>
            <person name="Salanoubat M."/>
            <person name="Quetier F."/>
            <person name="Yu Y."/>
            <person name="Kim H.R."/>
            <person name="Rambo T."/>
            <person name="Currie J."/>
            <person name="Collura K."/>
            <person name="Luo M."/>
            <person name="Yang T."/>
            <person name="Ammiraju J.S.S."/>
            <person name="Engler F."/>
            <person name="Soderlund C."/>
            <person name="Wing R.A."/>
            <person name="Palmer L.E."/>
            <person name="de la Bastide M."/>
            <person name="Spiegel L."/>
            <person name="Nascimento L."/>
            <person name="Zutavern T."/>
            <person name="O'Shaughnessy A."/>
            <person name="Dike S."/>
            <person name="Dedhia N."/>
            <person name="Preston R."/>
            <person name="Balija V."/>
            <person name="McCombie W.R."/>
            <person name="Chow T."/>
            <person name="Chen H."/>
            <person name="Chung M."/>
            <person name="Chen C."/>
            <person name="Shaw J."/>
            <person name="Wu H."/>
            <person name="Hsiao K."/>
            <person name="Chao Y."/>
            <person name="Chu M."/>
            <person name="Cheng C."/>
            <person name="Hour A."/>
            <person name="Lee P."/>
            <person name="Lin S."/>
            <person name="Lin Y."/>
            <person name="Liou J."/>
            <person name="Liu S."/>
            <person name="Hsing Y."/>
            <person name="Raghuvanshi S."/>
            <person name="Mohanty A."/>
            <person name="Bharti A.K."/>
            <person name="Gaur A."/>
            <person name="Gupta V."/>
            <person name="Kumar D."/>
            <person name="Ravi V."/>
            <person name="Vij S."/>
            <person name="Kapur A."/>
            <person name="Khurana P."/>
            <person name="Khurana P."/>
            <person name="Khurana J.P."/>
            <person name="Tyagi A.K."/>
            <person name="Gaikwad K."/>
            <person name="Singh A."/>
            <person name="Dalal V."/>
            <person name="Srivastava S."/>
            <person name="Dixit A."/>
            <person name="Pal A.K."/>
            <person name="Ghazi I.A."/>
            <person name="Yadav M."/>
            <person name="Pandit A."/>
            <person name="Bhargava A."/>
            <person name="Sureshbabu K."/>
            <person name="Batra K."/>
            <person name="Sharma T.R."/>
            <person name="Mohapatra T."/>
            <person name="Singh N.K."/>
            <person name="Messing J."/>
            <person name="Nelson A.B."/>
            <person name="Fuks G."/>
            <person name="Kavchok S."/>
            <person name="Keizer G."/>
            <person name="Linton E."/>
            <person name="Llaca V."/>
            <person name="Song R."/>
            <person name="Tanyolac B."/>
            <person name="Young S."/>
            <person name="Ho-Il K."/>
            <person name="Hahn J.H."/>
            <person name="Sangsakoo G."/>
            <person name="Vanavichit A."/>
            <person name="de Mattos Luiz.A.T."/>
            <person name="Zimmer P.D."/>
            <person name="Malone G."/>
            <person name="Dellagostin O."/>
            <person name="de Oliveira A.C."/>
            <person name="Bevan M."/>
            <person name="Bancroft I."/>
            <person name="Minx P."/>
            <person name="Cordum H."/>
            <person name="Wilson R."/>
            <person name="Cheng Z."/>
            <person name="Jin W."/>
            <person name="Jiang J."/>
            <person name="Leong S.A."/>
            <person name="Iwama H."/>
            <person name="Gojobori T."/>
            <person name="Itoh T."/>
            <person name="Niimura Y."/>
            <person name="Fujii Y."/>
            <person name="Habara T."/>
            <person name="Sakai H."/>
            <person name="Sato Y."/>
            <person name="Wilson G."/>
            <person name="Kumar K."/>
            <person name="McCouch S."/>
            <person name="Juretic N."/>
            <person name="Hoen D."/>
            <person name="Wright S."/>
            <person name="Bruskiewich R."/>
            <person name="Bureau T."/>
            <person name="Miyao A."/>
            <person name="Hirochika H."/>
            <person name="Nishikawa T."/>
            <person name="Kadowaki K."/>
            <person name="Sugiura M."/>
            <person name="Burr B."/>
            <person name="Sasaki T."/>
        </authorList>
    </citation>
    <scope>NUCLEOTIDE SEQUENCE [LARGE SCALE GENOMIC DNA]</scope>
    <source>
        <strain evidence="3">cv. Nipponbare</strain>
    </source>
</reference>
<reference evidence="3" key="4">
    <citation type="journal article" date="2008" name="Nucleic Acids Res.">
        <title>The rice annotation project database (RAP-DB): 2008 update.</title>
        <authorList>
            <consortium name="The rice annotation project (RAP)"/>
        </authorList>
    </citation>
    <scope>GENOME REANNOTATION</scope>
    <source>
        <strain evidence="3">cv. Nipponbare</strain>
    </source>
</reference>